<name>A0A840V2A1_9BACT</name>
<keyword evidence="2" id="KW-1185">Reference proteome</keyword>
<comment type="caution">
    <text evidence="1">The sequence shown here is derived from an EMBL/GenBank/DDBJ whole genome shotgun (WGS) entry which is preliminary data.</text>
</comment>
<dbReference type="AlphaFoldDB" id="A0A840V2A1"/>
<dbReference type="Proteomes" id="UP000557717">
    <property type="component" value="Unassembled WGS sequence"/>
</dbReference>
<dbReference type="EMBL" id="JACHFD010000007">
    <property type="protein sequence ID" value="MBB5351573.1"/>
    <property type="molecule type" value="Genomic_DNA"/>
</dbReference>
<evidence type="ECO:0000313" key="2">
    <source>
        <dbReference type="Proteomes" id="UP000557717"/>
    </source>
</evidence>
<dbReference type="RefSeq" id="WP_184017858.1">
    <property type="nucleotide sequence ID" value="NZ_JACHFD010000007.1"/>
</dbReference>
<accession>A0A840V2A1</accession>
<evidence type="ECO:0008006" key="3">
    <source>
        <dbReference type="Google" id="ProtNLM"/>
    </source>
</evidence>
<organism evidence="1 2">
    <name type="scientific">Haloferula luteola</name>
    <dbReference type="NCBI Taxonomy" id="595692"/>
    <lineage>
        <taxon>Bacteria</taxon>
        <taxon>Pseudomonadati</taxon>
        <taxon>Verrucomicrobiota</taxon>
        <taxon>Verrucomicrobiia</taxon>
        <taxon>Verrucomicrobiales</taxon>
        <taxon>Verrucomicrobiaceae</taxon>
        <taxon>Haloferula</taxon>
    </lineage>
</organism>
<sequence>MSELSKIGESLIDEAIASGALQPPPAGTQTDHESYFATPVEWRASFSILKGNGFTPPEIEWLRQAERLESELVDCTDPQERLRLRREIAERRAGFQMALERSRGRP</sequence>
<reference evidence="1 2" key="1">
    <citation type="submission" date="2020-08" db="EMBL/GenBank/DDBJ databases">
        <title>Genomic Encyclopedia of Type Strains, Phase IV (KMG-IV): sequencing the most valuable type-strain genomes for metagenomic binning, comparative biology and taxonomic classification.</title>
        <authorList>
            <person name="Goeker M."/>
        </authorList>
    </citation>
    <scope>NUCLEOTIDE SEQUENCE [LARGE SCALE GENOMIC DNA]</scope>
    <source>
        <strain evidence="1 2">YC6886</strain>
    </source>
</reference>
<gene>
    <name evidence="1" type="ORF">HNR46_001810</name>
</gene>
<protein>
    <recommendedName>
        <fullName evidence="3">DnaJ homologue subfamily C member 28 conserved domain-containing protein</fullName>
    </recommendedName>
</protein>
<proteinExistence type="predicted"/>
<evidence type="ECO:0000313" key="1">
    <source>
        <dbReference type="EMBL" id="MBB5351573.1"/>
    </source>
</evidence>